<gene>
    <name evidence="1" type="ORF">GCM10017581_045860</name>
</gene>
<evidence type="ECO:0000313" key="2">
    <source>
        <dbReference type="Proteomes" id="UP001143480"/>
    </source>
</evidence>
<name>A0A9W6KP06_9ACTN</name>
<accession>A0A9W6KP06</accession>
<protein>
    <submittedName>
        <fullName evidence="1">Uncharacterized protein</fullName>
    </submittedName>
</protein>
<evidence type="ECO:0000313" key="1">
    <source>
        <dbReference type="EMBL" id="GLL02844.1"/>
    </source>
</evidence>
<dbReference type="Proteomes" id="UP001143480">
    <property type="component" value="Unassembled WGS sequence"/>
</dbReference>
<proteinExistence type="predicted"/>
<dbReference type="EMBL" id="BSFP01000026">
    <property type="protein sequence ID" value="GLL02844.1"/>
    <property type="molecule type" value="Genomic_DNA"/>
</dbReference>
<comment type="caution">
    <text evidence="1">The sequence shown here is derived from an EMBL/GenBank/DDBJ whole genome shotgun (WGS) entry which is preliminary data.</text>
</comment>
<dbReference type="AlphaFoldDB" id="A0A9W6KP06"/>
<keyword evidence="2" id="KW-1185">Reference proteome</keyword>
<sequence length="259" mass="27702">MSEDVQRRRITQAATMRFFLRRRPLRIAATGSAFLVSAVLGATTAVVPAHGETAGMQSGDRVVAARFRDRCDGGSEVQLFNPYQVAMVVEVNGEPIVVDPQQRPWHTATARGRDRTVELQIFDPATDRVVDGLIHRWSPPDSCDGSDGAKVPGQSRLSVQDNGVADGDSIVAALFRDGCAASSSVQLPNPYASDLVFDVNGDRVAVGPHQQPWHATSAVGRGRNRSVVVLIGHHIGASDSITHRWTSPTTCASTASRAG</sequence>
<reference evidence="1" key="1">
    <citation type="journal article" date="2014" name="Int. J. Syst. Evol. Microbiol.">
        <title>Complete genome sequence of Corynebacterium casei LMG S-19264T (=DSM 44701T), isolated from a smear-ripened cheese.</title>
        <authorList>
            <consortium name="US DOE Joint Genome Institute (JGI-PGF)"/>
            <person name="Walter F."/>
            <person name="Albersmeier A."/>
            <person name="Kalinowski J."/>
            <person name="Ruckert C."/>
        </authorList>
    </citation>
    <scope>NUCLEOTIDE SEQUENCE</scope>
    <source>
        <strain evidence="1">VKM Ac-1321</strain>
    </source>
</reference>
<dbReference type="RefSeq" id="WP_271189456.1">
    <property type="nucleotide sequence ID" value="NZ_BSFP01000026.1"/>
</dbReference>
<reference evidence="1" key="2">
    <citation type="submission" date="2023-01" db="EMBL/GenBank/DDBJ databases">
        <authorList>
            <person name="Sun Q."/>
            <person name="Evtushenko L."/>
        </authorList>
    </citation>
    <scope>NUCLEOTIDE SEQUENCE</scope>
    <source>
        <strain evidence="1">VKM Ac-1321</strain>
    </source>
</reference>
<organism evidence="1 2">
    <name type="scientific">Dactylosporangium matsuzakiense</name>
    <dbReference type="NCBI Taxonomy" id="53360"/>
    <lineage>
        <taxon>Bacteria</taxon>
        <taxon>Bacillati</taxon>
        <taxon>Actinomycetota</taxon>
        <taxon>Actinomycetes</taxon>
        <taxon>Micromonosporales</taxon>
        <taxon>Micromonosporaceae</taxon>
        <taxon>Dactylosporangium</taxon>
    </lineage>
</organism>